<evidence type="ECO:0000313" key="2">
    <source>
        <dbReference type="EMBL" id="TWT74841.1"/>
    </source>
</evidence>
<sequence length="92" mass="10313">MCWMADARRQHDWQLASTLVWITAEVNRDRKRRRKPFKPDDFNPCVTTRPGPAKASVEQVASLLGATFHPSPVTPQTSDPCPKSVPEPLSSN</sequence>
<evidence type="ECO:0000313" key="3">
    <source>
        <dbReference type="Proteomes" id="UP000318053"/>
    </source>
</evidence>
<dbReference type="AlphaFoldDB" id="A0A5C5YJ01"/>
<reference evidence="2 3" key="1">
    <citation type="submission" date="2019-02" db="EMBL/GenBank/DDBJ databases">
        <title>Deep-cultivation of Planctomycetes and their phenomic and genomic characterization uncovers novel biology.</title>
        <authorList>
            <person name="Wiegand S."/>
            <person name="Jogler M."/>
            <person name="Boedeker C."/>
            <person name="Pinto D."/>
            <person name="Vollmers J."/>
            <person name="Rivas-Marin E."/>
            <person name="Kohn T."/>
            <person name="Peeters S.H."/>
            <person name="Heuer A."/>
            <person name="Rast P."/>
            <person name="Oberbeckmann S."/>
            <person name="Bunk B."/>
            <person name="Jeske O."/>
            <person name="Meyerdierks A."/>
            <person name="Storesund J.E."/>
            <person name="Kallscheuer N."/>
            <person name="Luecker S."/>
            <person name="Lage O.M."/>
            <person name="Pohl T."/>
            <person name="Merkel B.J."/>
            <person name="Hornburger P."/>
            <person name="Mueller R.-W."/>
            <person name="Bruemmer F."/>
            <person name="Labrenz M."/>
            <person name="Spormann A.M."/>
            <person name="Op Den Camp H."/>
            <person name="Overmann J."/>
            <person name="Amann R."/>
            <person name="Jetten M.S.M."/>
            <person name="Mascher T."/>
            <person name="Medema M.H."/>
            <person name="Devos D.P."/>
            <person name="Kaster A.-K."/>
            <person name="Ovreas L."/>
            <person name="Rohde M."/>
            <person name="Galperin M.Y."/>
            <person name="Jogler C."/>
        </authorList>
    </citation>
    <scope>NUCLEOTIDE SEQUENCE [LARGE SCALE GENOMIC DNA]</scope>
    <source>
        <strain evidence="2 3">CA85</strain>
    </source>
</reference>
<proteinExistence type="predicted"/>
<protein>
    <submittedName>
        <fullName evidence="2">Uncharacterized protein</fullName>
    </submittedName>
</protein>
<feature type="region of interest" description="Disordered" evidence="1">
    <location>
        <begin position="30"/>
        <end position="52"/>
    </location>
</feature>
<keyword evidence="3" id="KW-1185">Reference proteome</keyword>
<organism evidence="2 3">
    <name type="scientific">Allorhodopirellula solitaria</name>
    <dbReference type="NCBI Taxonomy" id="2527987"/>
    <lineage>
        <taxon>Bacteria</taxon>
        <taxon>Pseudomonadati</taxon>
        <taxon>Planctomycetota</taxon>
        <taxon>Planctomycetia</taxon>
        <taxon>Pirellulales</taxon>
        <taxon>Pirellulaceae</taxon>
        <taxon>Allorhodopirellula</taxon>
    </lineage>
</organism>
<accession>A0A5C5YJ01</accession>
<comment type="caution">
    <text evidence="2">The sequence shown here is derived from an EMBL/GenBank/DDBJ whole genome shotgun (WGS) entry which is preliminary data.</text>
</comment>
<name>A0A5C5YJ01_9BACT</name>
<feature type="region of interest" description="Disordered" evidence="1">
    <location>
        <begin position="67"/>
        <end position="92"/>
    </location>
</feature>
<gene>
    <name evidence="2" type="ORF">CA85_01270</name>
</gene>
<dbReference type="Proteomes" id="UP000318053">
    <property type="component" value="Unassembled WGS sequence"/>
</dbReference>
<evidence type="ECO:0000256" key="1">
    <source>
        <dbReference type="SAM" id="MobiDB-lite"/>
    </source>
</evidence>
<dbReference type="EMBL" id="SJPK01000001">
    <property type="protein sequence ID" value="TWT74841.1"/>
    <property type="molecule type" value="Genomic_DNA"/>
</dbReference>